<dbReference type="GO" id="GO:0005886">
    <property type="term" value="C:plasma membrane"/>
    <property type="evidence" value="ECO:0007669"/>
    <property type="project" value="UniProtKB-SubCell"/>
</dbReference>
<dbReference type="Proteomes" id="UP000290365">
    <property type="component" value="Chromosome"/>
</dbReference>
<evidence type="ECO:0000256" key="5">
    <source>
        <dbReference type="ARBA" id="ARBA00022989"/>
    </source>
</evidence>
<feature type="transmembrane region" description="Helical" evidence="7">
    <location>
        <begin position="12"/>
        <end position="35"/>
    </location>
</feature>
<dbReference type="InterPro" id="IPR036259">
    <property type="entry name" value="MFS_trans_sf"/>
</dbReference>
<comment type="subcellular location">
    <subcellularLocation>
        <location evidence="1">Cell membrane</location>
        <topology evidence="1">Multi-pass membrane protein</topology>
    </subcellularLocation>
</comment>
<keyword evidence="5 7" id="KW-1133">Transmembrane helix</keyword>
<dbReference type="CDD" id="cd06173">
    <property type="entry name" value="MFS_MefA_like"/>
    <property type="match status" value="1"/>
</dbReference>
<name>A0A4P6JU32_KTERU</name>
<keyword evidence="3" id="KW-1003">Cell membrane</keyword>
<evidence type="ECO:0000259" key="8">
    <source>
        <dbReference type="PROSITE" id="PS50850"/>
    </source>
</evidence>
<feature type="transmembrane region" description="Helical" evidence="7">
    <location>
        <begin position="376"/>
        <end position="399"/>
    </location>
</feature>
<keyword evidence="2" id="KW-0813">Transport</keyword>
<evidence type="ECO:0000256" key="3">
    <source>
        <dbReference type="ARBA" id="ARBA00022475"/>
    </source>
</evidence>
<dbReference type="Pfam" id="PF05977">
    <property type="entry name" value="MFS_3"/>
    <property type="match status" value="1"/>
</dbReference>
<dbReference type="RefSeq" id="WP_129890182.1">
    <property type="nucleotide sequence ID" value="NZ_CP035758.1"/>
</dbReference>
<dbReference type="PROSITE" id="PS50850">
    <property type="entry name" value="MFS"/>
    <property type="match status" value="1"/>
</dbReference>
<sequence>MFAVLKQRNFALLWTGQIVSMAGDWLLVIALPFYIYQLTGSVLQTGLMFMIEILPRIILGSIAGVFVDRWNRRWTMLIADLLRAGSLLLLLLAHSRDFVWLIYCVSLLEAIFSQFFTPASNAVTPQLVKDEQLLAANSLESFNDAITRLVGPPLGGAIFALWSMSGVVLLDSLTFLFSALMILLISPSIGVREKQAQKAPAETVRQVWHEWLDGLRLVGKNRTVKGVFVSMSLLMINQGIINVLLVVIVKVLMHGNELTFSWLLTAQGVGALVGALLIGMMSKFIRPVFLLVSGLAMIGIALIILAYIPVLLIDLPVLALVGLCAVGAMVVVQTLLQQAVADQYRGRLFGTFSTITSVWMMLGMVIASLFGDSVGAVPLLDVAAFFSFLAALAGLFMLFNARLEPSSEAPLEVGTVPLQE</sequence>
<accession>A0A4P6JU32</accession>
<evidence type="ECO:0000313" key="10">
    <source>
        <dbReference type="Proteomes" id="UP000290365"/>
    </source>
</evidence>
<organism evidence="9 10">
    <name type="scientific">Ktedonosporobacter rubrisoli</name>
    <dbReference type="NCBI Taxonomy" id="2509675"/>
    <lineage>
        <taxon>Bacteria</taxon>
        <taxon>Bacillati</taxon>
        <taxon>Chloroflexota</taxon>
        <taxon>Ktedonobacteria</taxon>
        <taxon>Ktedonobacterales</taxon>
        <taxon>Ktedonosporobacteraceae</taxon>
        <taxon>Ktedonosporobacter</taxon>
    </lineage>
</organism>
<feature type="transmembrane region" description="Helical" evidence="7">
    <location>
        <begin position="348"/>
        <end position="370"/>
    </location>
</feature>
<proteinExistence type="predicted"/>
<dbReference type="AlphaFoldDB" id="A0A4P6JU32"/>
<keyword evidence="4 7" id="KW-0812">Transmembrane</keyword>
<dbReference type="Gene3D" id="1.20.1250.20">
    <property type="entry name" value="MFS general substrate transporter like domains"/>
    <property type="match status" value="2"/>
</dbReference>
<dbReference type="KEGG" id="kbs:EPA93_25365"/>
<feature type="transmembrane region" description="Helical" evidence="7">
    <location>
        <begin position="159"/>
        <end position="185"/>
    </location>
</feature>
<dbReference type="PANTHER" id="PTHR43266">
    <property type="entry name" value="MACROLIDE-EFFLUX PROTEIN"/>
    <property type="match status" value="1"/>
</dbReference>
<keyword evidence="10" id="KW-1185">Reference proteome</keyword>
<evidence type="ECO:0000256" key="2">
    <source>
        <dbReference type="ARBA" id="ARBA00022448"/>
    </source>
</evidence>
<dbReference type="InterPro" id="IPR020846">
    <property type="entry name" value="MFS_dom"/>
</dbReference>
<dbReference type="EMBL" id="CP035758">
    <property type="protein sequence ID" value="QBD79129.1"/>
    <property type="molecule type" value="Genomic_DNA"/>
</dbReference>
<dbReference type="SUPFAM" id="SSF103473">
    <property type="entry name" value="MFS general substrate transporter"/>
    <property type="match status" value="1"/>
</dbReference>
<feature type="transmembrane region" description="Helical" evidence="7">
    <location>
        <begin position="288"/>
        <end position="309"/>
    </location>
</feature>
<evidence type="ECO:0000313" key="9">
    <source>
        <dbReference type="EMBL" id="QBD79129.1"/>
    </source>
</evidence>
<evidence type="ECO:0000256" key="1">
    <source>
        <dbReference type="ARBA" id="ARBA00004651"/>
    </source>
</evidence>
<gene>
    <name evidence="9" type="ORF">EPA93_25365</name>
</gene>
<protein>
    <submittedName>
        <fullName evidence="9">MFS transporter</fullName>
    </submittedName>
</protein>
<reference evidence="9 10" key="1">
    <citation type="submission" date="2019-01" db="EMBL/GenBank/DDBJ databases">
        <title>Ktedonosporobacter rubrisoli SCAWS-G2.</title>
        <authorList>
            <person name="Huang Y."/>
            <person name="Yan B."/>
        </authorList>
    </citation>
    <scope>NUCLEOTIDE SEQUENCE [LARGE SCALE GENOMIC DNA]</scope>
    <source>
        <strain evidence="9 10">SCAWS-G2</strain>
    </source>
</reference>
<feature type="transmembrane region" description="Helical" evidence="7">
    <location>
        <begin position="226"/>
        <end position="248"/>
    </location>
</feature>
<dbReference type="InterPro" id="IPR010290">
    <property type="entry name" value="TM_effector"/>
</dbReference>
<dbReference type="PANTHER" id="PTHR43266:SF2">
    <property type="entry name" value="MAJOR FACILITATOR SUPERFAMILY (MFS) PROFILE DOMAIN-CONTAINING PROTEIN"/>
    <property type="match status" value="1"/>
</dbReference>
<evidence type="ECO:0000256" key="7">
    <source>
        <dbReference type="SAM" id="Phobius"/>
    </source>
</evidence>
<keyword evidence="6 7" id="KW-0472">Membrane</keyword>
<evidence type="ECO:0000256" key="6">
    <source>
        <dbReference type="ARBA" id="ARBA00023136"/>
    </source>
</evidence>
<dbReference type="GO" id="GO:0022857">
    <property type="term" value="F:transmembrane transporter activity"/>
    <property type="evidence" value="ECO:0007669"/>
    <property type="project" value="InterPro"/>
</dbReference>
<feature type="domain" description="Major facilitator superfamily (MFS) profile" evidence="8">
    <location>
        <begin position="1"/>
        <end position="402"/>
    </location>
</feature>
<evidence type="ECO:0000256" key="4">
    <source>
        <dbReference type="ARBA" id="ARBA00022692"/>
    </source>
</evidence>
<feature type="transmembrane region" description="Helical" evidence="7">
    <location>
        <begin position="260"/>
        <end position="281"/>
    </location>
</feature>
<feature type="transmembrane region" description="Helical" evidence="7">
    <location>
        <begin position="47"/>
        <end position="67"/>
    </location>
</feature>
<dbReference type="OrthoDB" id="9774907at2"/>
<feature type="transmembrane region" description="Helical" evidence="7">
    <location>
        <begin position="315"/>
        <end position="336"/>
    </location>
</feature>